<reference evidence="1 2" key="1">
    <citation type="submission" date="2018-02" db="EMBL/GenBank/DDBJ databases">
        <title>The genomes of Aspergillus section Nigri reveals drivers in fungal speciation.</title>
        <authorList>
            <consortium name="DOE Joint Genome Institute"/>
            <person name="Vesth T.C."/>
            <person name="Nybo J."/>
            <person name="Theobald S."/>
            <person name="Brandl J."/>
            <person name="Frisvad J.C."/>
            <person name="Nielsen K.F."/>
            <person name="Lyhne E.K."/>
            <person name="Kogle M.E."/>
            <person name="Kuo A."/>
            <person name="Riley R."/>
            <person name="Clum A."/>
            <person name="Nolan M."/>
            <person name="Lipzen A."/>
            <person name="Salamov A."/>
            <person name="Henrissat B."/>
            <person name="Wiebenga A."/>
            <person name="De vries R.P."/>
            <person name="Grigoriev I.V."/>
            <person name="Mortensen U.H."/>
            <person name="Andersen M.R."/>
            <person name="Baker S.E."/>
        </authorList>
    </citation>
    <scope>NUCLEOTIDE SEQUENCE [LARGE SCALE GENOMIC DNA]</scope>
    <source>
        <strain evidence="1 2">CBS 101889</strain>
    </source>
</reference>
<dbReference type="Pfam" id="PF07367">
    <property type="entry name" value="FB_lectin"/>
    <property type="match status" value="1"/>
</dbReference>
<dbReference type="OrthoDB" id="4791458at2759"/>
<sequence length="149" mass="16545">MSYTIRLSIRNSTTDTLTVVEEACWHYANGGTWTAEQQNGEYVLTMGGSGTSGMLRFQSSSGDLFTLVLGVHNYHPWGDVQVNLRPEDTAARMLPEYYSGGKYSGDAHGGLMNVVTARQRMVGFVFEGTEGHDLSAVMFYDVEPDRRVY</sequence>
<dbReference type="RefSeq" id="XP_025551886.1">
    <property type="nucleotide sequence ID" value="XM_025700888.1"/>
</dbReference>
<dbReference type="VEuPathDB" id="FungiDB:BO97DRAFT_53687"/>
<dbReference type="Proteomes" id="UP000248961">
    <property type="component" value="Unassembled WGS sequence"/>
</dbReference>
<dbReference type="STRING" id="1450537.A0A395HXS7"/>
<evidence type="ECO:0000313" key="2">
    <source>
        <dbReference type="Proteomes" id="UP000248961"/>
    </source>
</evidence>
<dbReference type="InterPro" id="IPR015926">
    <property type="entry name" value="Cytolysin/lectin"/>
</dbReference>
<keyword evidence="1" id="KW-0430">Lectin</keyword>
<dbReference type="GO" id="GO:0030246">
    <property type="term" value="F:carbohydrate binding"/>
    <property type="evidence" value="ECO:0007669"/>
    <property type="project" value="UniProtKB-KW"/>
</dbReference>
<dbReference type="Gene3D" id="2.60.270.20">
    <property type="entry name" value="Cytolysin/lectin"/>
    <property type="match status" value="1"/>
</dbReference>
<proteinExistence type="predicted"/>
<accession>A0A395HXS7</accession>
<evidence type="ECO:0000313" key="1">
    <source>
        <dbReference type="EMBL" id="RAL12732.1"/>
    </source>
</evidence>
<dbReference type="InterPro" id="IPR009960">
    <property type="entry name" value="Fruit_body_lectin_fun"/>
</dbReference>
<dbReference type="GeneID" id="37205177"/>
<organism evidence="1 2">
    <name type="scientific">Aspergillus homomorphus (strain CBS 101889)</name>
    <dbReference type="NCBI Taxonomy" id="1450537"/>
    <lineage>
        <taxon>Eukaryota</taxon>
        <taxon>Fungi</taxon>
        <taxon>Dikarya</taxon>
        <taxon>Ascomycota</taxon>
        <taxon>Pezizomycotina</taxon>
        <taxon>Eurotiomycetes</taxon>
        <taxon>Eurotiomycetidae</taxon>
        <taxon>Eurotiales</taxon>
        <taxon>Aspergillaceae</taxon>
        <taxon>Aspergillus</taxon>
        <taxon>Aspergillus subgen. Circumdati</taxon>
    </lineage>
</organism>
<name>A0A395HXS7_ASPHC</name>
<dbReference type="AlphaFoldDB" id="A0A395HXS7"/>
<dbReference type="EMBL" id="KZ824282">
    <property type="protein sequence ID" value="RAL12732.1"/>
    <property type="molecule type" value="Genomic_DNA"/>
</dbReference>
<dbReference type="SUPFAM" id="SSF63724">
    <property type="entry name" value="Cytolysin/lectin"/>
    <property type="match status" value="1"/>
</dbReference>
<keyword evidence="2" id="KW-1185">Reference proteome</keyword>
<protein>
    <submittedName>
        <fullName evidence="1">Fungal fruit body lectin</fullName>
    </submittedName>
</protein>
<gene>
    <name evidence="1" type="ORF">BO97DRAFT_53687</name>
</gene>